<dbReference type="PROSITE" id="PS51257">
    <property type="entry name" value="PROKAR_LIPOPROTEIN"/>
    <property type="match status" value="1"/>
</dbReference>
<dbReference type="Proteomes" id="UP000295727">
    <property type="component" value="Chromosome 1"/>
</dbReference>
<accession>A0A4P7CUB1</accession>
<dbReference type="EMBL" id="CP038148">
    <property type="protein sequence ID" value="QBQ98306.1"/>
    <property type="molecule type" value="Genomic_DNA"/>
</dbReference>
<name>A0A4P7CUB1_9BURK</name>
<reference evidence="2 3" key="1">
    <citation type="submission" date="2019-03" db="EMBL/GenBank/DDBJ databases">
        <title>Paraburkholderia sp. 7MH5, isolated from subtropical forest soil.</title>
        <authorList>
            <person name="Gao Z.-H."/>
            <person name="Qiu L.-H."/>
        </authorList>
    </citation>
    <scope>NUCLEOTIDE SEQUENCE [LARGE SCALE GENOMIC DNA]</scope>
    <source>
        <strain evidence="2 3">7MH5</strain>
    </source>
</reference>
<sequence length="393" mass="39457">MKKIRVGRRAVRREKGVVALQVALLLVVFLSCAAFALDVARWVVVRHELQNAADAAALAGAQQLPGQLVTGSGPWTTAASAAGASATQFASLNNANGQAAQLQSVSAGYWDVAAPSTSTIPLPQTIPAGYIAPKPAVMATVGLKGGGSLPLLLGSLLGVSSLNASATAVAIISAPGAAQPGSLFPMALNLCVYSNSNYWSNGQPVAGQELQMGSGANMPLGSNCTSSAGQWTTLNNTSCGALQSATAVECLITSGNPSTLSATNNASTPCAQQAASCTLISPGTKTSIYNGFSQTLPMLVTVPIVADGTTNYNNQSTPVLGFAAYEIDAVNGQGNGKCYGSSSICSNPPCSACIIGHLISGVAGSTTAGGTSTNYYGAVTPPSLAGMPSSDWY</sequence>
<gene>
    <name evidence="2" type="ORF">E1956_14760</name>
</gene>
<dbReference type="AlphaFoldDB" id="A0A4P7CUB1"/>
<protein>
    <recommendedName>
        <fullName evidence="1">Putative Flp pilus-assembly TadG-like N-terminal domain-containing protein</fullName>
    </recommendedName>
</protein>
<evidence type="ECO:0000259" key="1">
    <source>
        <dbReference type="Pfam" id="PF13400"/>
    </source>
</evidence>
<organism evidence="2 3">
    <name type="scientific">Paraburkholderia pallida</name>
    <dbReference type="NCBI Taxonomy" id="2547399"/>
    <lineage>
        <taxon>Bacteria</taxon>
        <taxon>Pseudomonadati</taxon>
        <taxon>Pseudomonadota</taxon>
        <taxon>Betaproteobacteria</taxon>
        <taxon>Burkholderiales</taxon>
        <taxon>Burkholderiaceae</taxon>
        <taxon>Paraburkholderia</taxon>
    </lineage>
</organism>
<keyword evidence="3" id="KW-1185">Reference proteome</keyword>
<dbReference type="OrthoDB" id="8894266at2"/>
<dbReference type="Pfam" id="PF13400">
    <property type="entry name" value="Tad"/>
    <property type="match status" value="1"/>
</dbReference>
<evidence type="ECO:0000313" key="3">
    <source>
        <dbReference type="Proteomes" id="UP000295727"/>
    </source>
</evidence>
<dbReference type="KEGG" id="ppai:E1956_14760"/>
<evidence type="ECO:0000313" key="2">
    <source>
        <dbReference type="EMBL" id="QBQ98306.1"/>
    </source>
</evidence>
<feature type="domain" description="Putative Flp pilus-assembly TadG-like N-terminal" evidence="1">
    <location>
        <begin position="17"/>
        <end position="63"/>
    </location>
</feature>
<dbReference type="RefSeq" id="WP_134749989.1">
    <property type="nucleotide sequence ID" value="NZ_CP038148.1"/>
</dbReference>
<proteinExistence type="predicted"/>
<dbReference type="InterPro" id="IPR028087">
    <property type="entry name" value="Tad_N"/>
</dbReference>